<proteinExistence type="predicted"/>
<gene>
    <name evidence="2" type="ORF">G3O08_20735</name>
</gene>
<protein>
    <submittedName>
        <fullName evidence="2">Transposase</fullName>
    </submittedName>
</protein>
<keyword evidence="3" id="KW-1185">Reference proteome</keyword>
<reference evidence="2 3" key="1">
    <citation type="submission" date="2020-02" db="EMBL/GenBank/DDBJ databases">
        <title>Out from the shadows clarifying the taxonomy of the family Cryomorphaceae and related taxa by utilizing the GTDB taxonomic framework.</title>
        <authorList>
            <person name="Bowman J.P."/>
        </authorList>
    </citation>
    <scope>NUCLEOTIDE SEQUENCE [LARGE SCALE GENOMIC DNA]</scope>
    <source>
        <strain evidence="2 3">QSSC 1-22</strain>
    </source>
</reference>
<evidence type="ECO:0000313" key="3">
    <source>
        <dbReference type="Proteomes" id="UP000486602"/>
    </source>
</evidence>
<dbReference type="Proteomes" id="UP000486602">
    <property type="component" value="Unassembled WGS sequence"/>
</dbReference>
<dbReference type="InterPro" id="IPR038721">
    <property type="entry name" value="IS701-like_DDE_dom"/>
</dbReference>
<feature type="domain" description="Transposase IS701-like DDE" evidence="1">
    <location>
        <begin position="87"/>
        <end position="269"/>
    </location>
</feature>
<evidence type="ECO:0000259" key="1">
    <source>
        <dbReference type="Pfam" id="PF13546"/>
    </source>
</evidence>
<comment type="caution">
    <text evidence="2">The sequence shown here is derived from an EMBL/GenBank/DDBJ whole genome shotgun (WGS) entry which is preliminary data.</text>
</comment>
<name>A0A7K3WYI2_9FLAO</name>
<dbReference type="Pfam" id="PF13546">
    <property type="entry name" value="DDE_5"/>
    <property type="match status" value="1"/>
</dbReference>
<feature type="non-terminal residue" evidence="2">
    <location>
        <position position="290"/>
    </location>
</feature>
<evidence type="ECO:0000313" key="2">
    <source>
        <dbReference type="EMBL" id="NEN25922.1"/>
    </source>
</evidence>
<organism evidence="2 3">
    <name type="scientific">Cryomorpha ignava</name>
    <dbReference type="NCBI Taxonomy" id="101383"/>
    <lineage>
        <taxon>Bacteria</taxon>
        <taxon>Pseudomonadati</taxon>
        <taxon>Bacteroidota</taxon>
        <taxon>Flavobacteriia</taxon>
        <taxon>Flavobacteriales</taxon>
        <taxon>Cryomorphaceae</taxon>
        <taxon>Cryomorpha</taxon>
    </lineage>
</organism>
<dbReference type="EMBL" id="JAAGVY010000133">
    <property type="protein sequence ID" value="NEN25922.1"/>
    <property type="molecule type" value="Genomic_DNA"/>
</dbReference>
<dbReference type="RefSeq" id="WP_163287355.1">
    <property type="nucleotide sequence ID" value="NZ_JAAGVY010000133.1"/>
</dbReference>
<sequence>MLQSKDIKNLSELTTSFCSTHRKVEFFREFIKILRLGKLHSIFSKVKQKGIPALCLIEILICSVFTGQKNVHRLVGSFWGELASYGKDAYYRIKGNGRIYWRQFLFGVARQAVEKTQDGKCQSDTTALIFDDTVLEKSGRTIEGVSKIWDHVIGRSVLGYQLLVMGYYNGGVFIPLDFSFHRRGMKNKKKPYGLKLKHYKDQYRKERAKDSPGQERKKELDTDKITAAAKMIQTAVKKGFAAQYVLTDSWFTCWKMVHAAKKAGLHYIGMFCKVKTLFKYRGKNMTYKAI</sequence>
<dbReference type="InterPro" id="IPR012337">
    <property type="entry name" value="RNaseH-like_sf"/>
</dbReference>
<accession>A0A7K3WYI2</accession>
<dbReference type="AlphaFoldDB" id="A0A7K3WYI2"/>
<dbReference type="SUPFAM" id="SSF53098">
    <property type="entry name" value="Ribonuclease H-like"/>
    <property type="match status" value="1"/>
</dbReference>